<keyword evidence="13" id="KW-1185">Reference proteome</keyword>
<feature type="transmembrane region" description="Helical" evidence="10">
    <location>
        <begin position="295"/>
        <end position="316"/>
    </location>
</feature>
<feature type="transmembrane region" description="Helical" evidence="10">
    <location>
        <begin position="392"/>
        <end position="415"/>
    </location>
</feature>
<dbReference type="InterPro" id="IPR020846">
    <property type="entry name" value="MFS_dom"/>
</dbReference>
<dbReference type="PANTHER" id="PTHR48020">
    <property type="entry name" value="PROTON MYO-INOSITOL COTRANSPORTER"/>
    <property type="match status" value="1"/>
</dbReference>
<keyword evidence="6 10" id="KW-0812">Transmembrane</keyword>
<evidence type="ECO:0000256" key="4">
    <source>
        <dbReference type="ARBA" id="ARBA00022475"/>
    </source>
</evidence>
<keyword evidence="8 10" id="KW-0472">Membrane</keyword>
<proteinExistence type="inferred from homology"/>
<feature type="transmembrane region" description="Helical" evidence="10">
    <location>
        <begin position="355"/>
        <end position="380"/>
    </location>
</feature>
<dbReference type="GO" id="GO:0005886">
    <property type="term" value="C:plasma membrane"/>
    <property type="evidence" value="ECO:0007669"/>
    <property type="project" value="UniProtKB-SubCell"/>
</dbReference>
<dbReference type="EMBL" id="SJSK01000001">
    <property type="protein sequence ID" value="TCC93613.1"/>
    <property type="molecule type" value="Genomic_DNA"/>
</dbReference>
<feature type="transmembrane region" description="Helical" evidence="10">
    <location>
        <begin position="261"/>
        <end position="283"/>
    </location>
</feature>
<organism evidence="12 13">
    <name type="scientific">Pedobacter frigiditerrae</name>
    <dbReference type="NCBI Taxonomy" id="2530452"/>
    <lineage>
        <taxon>Bacteria</taxon>
        <taxon>Pseudomonadati</taxon>
        <taxon>Bacteroidota</taxon>
        <taxon>Sphingobacteriia</taxon>
        <taxon>Sphingobacteriales</taxon>
        <taxon>Sphingobacteriaceae</taxon>
        <taxon>Pedobacter</taxon>
    </lineage>
</organism>
<dbReference type="PROSITE" id="PS00217">
    <property type="entry name" value="SUGAR_TRANSPORT_2"/>
    <property type="match status" value="1"/>
</dbReference>
<feature type="transmembrane region" description="Helical" evidence="10">
    <location>
        <begin position="137"/>
        <end position="161"/>
    </location>
</feature>
<comment type="similarity">
    <text evidence="2 9">Belongs to the major facilitator superfamily. Sugar transporter (TC 2.A.1.1) family.</text>
</comment>
<keyword evidence="3 9" id="KW-0813">Transport</keyword>
<evidence type="ECO:0000256" key="8">
    <source>
        <dbReference type="ARBA" id="ARBA00023136"/>
    </source>
</evidence>
<keyword evidence="4" id="KW-1003">Cell membrane</keyword>
<accession>A0A4R0N2S4</accession>
<feature type="transmembrane region" description="Helical" evidence="10">
    <location>
        <begin position="80"/>
        <end position="100"/>
    </location>
</feature>
<feature type="domain" description="Major facilitator superfamily (MFS) profile" evidence="11">
    <location>
        <begin position="13"/>
        <end position="446"/>
    </location>
</feature>
<evidence type="ECO:0000256" key="5">
    <source>
        <dbReference type="ARBA" id="ARBA00022597"/>
    </source>
</evidence>
<feature type="transmembrane region" description="Helical" evidence="10">
    <location>
        <begin position="50"/>
        <end position="68"/>
    </location>
</feature>
<evidence type="ECO:0000256" key="3">
    <source>
        <dbReference type="ARBA" id="ARBA00022448"/>
    </source>
</evidence>
<evidence type="ECO:0000313" key="12">
    <source>
        <dbReference type="EMBL" id="TCC93613.1"/>
    </source>
</evidence>
<dbReference type="Pfam" id="PF00083">
    <property type="entry name" value="Sugar_tr"/>
    <property type="match status" value="1"/>
</dbReference>
<feature type="transmembrane region" description="Helical" evidence="10">
    <location>
        <begin position="181"/>
        <end position="203"/>
    </location>
</feature>
<feature type="transmembrane region" description="Helical" evidence="10">
    <location>
        <begin position="328"/>
        <end position="349"/>
    </location>
</feature>
<name>A0A4R0N2S4_9SPHI</name>
<dbReference type="InterPro" id="IPR050814">
    <property type="entry name" value="Myo-inositol_Transporter"/>
</dbReference>
<protein>
    <submittedName>
        <fullName evidence="12">MFS transporter</fullName>
    </submittedName>
</protein>
<evidence type="ECO:0000256" key="2">
    <source>
        <dbReference type="ARBA" id="ARBA00010992"/>
    </source>
</evidence>
<dbReference type="RefSeq" id="WP_131551479.1">
    <property type="nucleotide sequence ID" value="NZ_SJSK01000001.1"/>
</dbReference>
<dbReference type="PROSITE" id="PS50850">
    <property type="entry name" value="MFS"/>
    <property type="match status" value="1"/>
</dbReference>
<evidence type="ECO:0000256" key="6">
    <source>
        <dbReference type="ARBA" id="ARBA00022692"/>
    </source>
</evidence>
<evidence type="ECO:0000256" key="10">
    <source>
        <dbReference type="SAM" id="Phobius"/>
    </source>
</evidence>
<feature type="transmembrane region" description="Helical" evidence="10">
    <location>
        <begin position="12"/>
        <end position="38"/>
    </location>
</feature>
<keyword evidence="5" id="KW-0762">Sugar transport</keyword>
<dbReference type="InterPro" id="IPR005829">
    <property type="entry name" value="Sugar_transporter_CS"/>
</dbReference>
<evidence type="ECO:0000256" key="7">
    <source>
        <dbReference type="ARBA" id="ARBA00022989"/>
    </source>
</evidence>
<keyword evidence="7 10" id="KW-1133">Transmembrane helix</keyword>
<dbReference type="NCBIfam" id="TIGR00879">
    <property type="entry name" value="SP"/>
    <property type="match status" value="1"/>
</dbReference>
<evidence type="ECO:0000256" key="9">
    <source>
        <dbReference type="RuleBase" id="RU003346"/>
    </source>
</evidence>
<dbReference type="PRINTS" id="PR00171">
    <property type="entry name" value="SUGRTRNSPORT"/>
</dbReference>
<evidence type="ECO:0000256" key="1">
    <source>
        <dbReference type="ARBA" id="ARBA00004651"/>
    </source>
</evidence>
<dbReference type="InterPro" id="IPR005828">
    <property type="entry name" value="MFS_sugar_transport-like"/>
</dbReference>
<dbReference type="InterPro" id="IPR003663">
    <property type="entry name" value="Sugar/inositol_transpt"/>
</dbReference>
<dbReference type="PROSITE" id="PS00216">
    <property type="entry name" value="SUGAR_TRANSPORT_1"/>
    <property type="match status" value="2"/>
</dbReference>
<gene>
    <name evidence="12" type="ORF">EZ428_02250</name>
</gene>
<sequence length="468" mass="50561">MNNEQKRISLLTITLVASLGGFLFGFDMAVISGVLPLVQKQFTLSAAQEGWFVSSALVGCIIGVAFSGELSDRLGRKKPLILTAILFIISALGCAIMPNLSGVICSRLIGGIGIGIASNVVPLYISEIAPSAIRGRLVTYYQFALTFGILVAYLSNAALLSGVSVQELTTSGLTNIFNAEVWRGMLGLGVIPALLFFFGLLMIPESPRWLIQKGRTAEGVTIISRITNQPKAEIESGLSKQNNKNEKGSYKDLFAPGVRKALVIGILLPLFSQFSGINAIIYYGPTILGNAGISLSNSLISQVIFGVANMLFTLVAIWKVDSWGRRPLYLFGTAGATITLVLTGICFYYEATTSIWLLICVLGFLACFAFSIGPLKFVVASEIFPSAIRGRALAISIMVMWVADTIVGQITPILLKEIGSAGTFWFFAFFCLVAFVAVYKLLPETKGKSLEQIENDWKEKGEDQVFVH</sequence>
<dbReference type="Proteomes" id="UP000292884">
    <property type="component" value="Unassembled WGS sequence"/>
</dbReference>
<evidence type="ECO:0000313" key="13">
    <source>
        <dbReference type="Proteomes" id="UP000292884"/>
    </source>
</evidence>
<evidence type="ECO:0000259" key="11">
    <source>
        <dbReference type="PROSITE" id="PS50850"/>
    </source>
</evidence>
<dbReference type="AlphaFoldDB" id="A0A4R0N2S4"/>
<dbReference type="Gene3D" id="1.20.1250.20">
    <property type="entry name" value="MFS general substrate transporter like domains"/>
    <property type="match status" value="2"/>
</dbReference>
<dbReference type="FunFam" id="1.20.1250.20:FF:000122">
    <property type="entry name" value="D-xylose transporter XylE"/>
    <property type="match status" value="1"/>
</dbReference>
<comment type="subcellular location">
    <subcellularLocation>
        <location evidence="1">Cell membrane</location>
        <topology evidence="1">Multi-pass membrane protein</topology>
    </subcellularLocation>
</comment>
<dbReference type="PANTHER" id="PTHR48020:SF12">
    <property type="entry name" value="PROTON MYO-INOSITOL COTRANSPORTER"/>
    <property type="match status" value="1"/>
</dbReference>
<dbReference type="GO" id="GO:0022857">
    <property type="term" value="F:transmembrane transporter activity"/>
    <property type="evidence" value="ECO:0007669"/>
    <property type="project" value="InterPro"/>
</dbReference>
<dbReference type="InterPro" id="IPR036259">
    <property type="entry name" value="MFS_trans_sf"/>
</dbReference>
<feature type="transmembrane region" description="Helical" evidence="10">
    <location>
        <begin position="106"/>
        <end position="125"/>
    </location>
</feature>
<dbReference type="OrthoDB" id="9783823at2"/>
<feature type="transmembrane region" description="Helical" evidence="10">
    <location>
        <begin position="421"/>
        <end position="442"/>
    </location>
</feature>
<dbReference type="SUPFAM" id="SSF103473">
    <property type="entry name" value="MFS general substrate transporter"/>
    <property type="match status" value="1"/>
</dbReference>
<comment type="caution">
    <text evidence="12">The sequence shown here is derived from an EMBL/GenBank/DDBJ whole genome shotgun (WGS) entry which is preliminary data.</text>
</comment>
<reference evidence="12 13" key="1">
    <citation type="submission" date="2019-02" db="EMBL/GenBank/DDBJ databases">
        <title>Pedobacter sp. RP-1-13 sp. nov., isolated from Arctic soil.</title>
        <authorList>
            <person name="Dahal R.H."/>
        </authorList>
    </citation>
    <scope>NUCLEOTIDE SEQUENCE [LARGE SCALE GENOMIC DNA]</scope>
    <source>
        <strain evidence="12 13">RP-1-13</strain>
    </source>
</reference>